<dbReference type="InterPro" id="IPR052901">
    <property type="entry name" value="Bact_TGase-like"/>
</dbReference>
<evidence type="ECO:0000259" key="2">
    <source>
        <dbReference type="SMART" id="SM00460"/>
    </source>
</evidence>
<feature type="transmembrane region" description="Helical" evidence="1">
    <location>
        <begin position="186"/>
        <end position="203"/>
    </location>
</feature>
<proteinExistence type="predicted"/>
<reference evidence="3 4" key="1">
    <citation type="submission" date="2024-03" db="EMBL/GenBank/DDBJ databases">
        <title>Human intestinal bacterial collection.</title>
        <authorList>
            <person name="Pauvert C."/>
            <person name="Hitch T.C.A."/>
            <person name="Clavel T."/>
        </authorList>
    </citation>
    <scope>NUCLEOTIDE SEQUENCE [LARGE SCALE GENOMIC DNA]</scope>
    <source>
        <strain evidence="3 4">CLA-AA-H95</strain>
    </source>
</reference>
<accession>A0ABV1AI91</accession>
<dbReference type="PANTHER" id="PTHR42736:SF1">
    <property type="entry name" value="PROTEIN-GLUTAMINE GAMMA-GLUTAMYLTRANSFERASE"/>
    <property type="match status" value="1"/>
</dbReference>
<dbReference type="InterPro" id="IPR038765">
    <property type="entry name" value="Papain-like_cys_pep_sf"/>
</dbReference>
<keyword evidence="1" id="KW-0472">Membrane</keyword>
<feature type="transmembrane region" description="Helical" evidence="1">
    <location>
        <begin position="215"/>
        <end position="238"/>
    </location>
</feature>
<dbReference type="Gene3D" id="3.10.620.30">
    <property type="match status" value="1"/>
</dbReference>
<dbReference type="Proteomes" id="UP001446032">
    <property type="component" value="Unassembled WGS sequence"/>
</dbReference>
<evidence type="ECO:0000256" key="1">
    <source>
        <dbReference type="SAM" id="Phobius"/>
    </source>
</evidence>
<evidence type="ECO:0000313" key="3">
    <source>
        <dbReference type="EMBL" id="MEQ2357258.1"/>
    </source>
</evidence>
<name>A0ABV1AI91_9FIRM</name>
<dbReference type="Pfam" id="PF01841">
    <property type="entry name" value="Transglut_core"/>
    <property type="match status" value="1"/>
</dbReference>
<evidence type="ECO:0000313" key="4">
    <source>
        <dbReference type="Proteomes" id="UP001446032"/>
    </source>
</evidence>
<dbReference type="PANTHER" id="PTHR42736">
    <property type="entry name" value="PROTEIN-GLUTAMINE GAMMA-GLUTAMYLTRANSFERASE"/>
    <property type="match status" value="1"/>
</dbReference>
<feature type="transmembrane region" description="Helical" evidence="1">
    <location>
        <begin position="48"/>
        <end position="69"/>
    </location>
</feature>
<keyword evidence="4" id="KW-1185">Reference proteome</keyword>
<feature type="transmembrane region" description="Helical" evidence="1">
    <location>
        <begin position="20"/>
        <end position="42"/>
    </location>
</feature>
<feature type="transmembrane region" description="Helical" evidence="1">
    <location>
        <begin position="136"/>
        <end position="154"/>
    </location>
</feature>
<keyword evidence="1" id="KW-0812">Transmembrane</keyword>
<feature type="transmembrane region" description="Helical" evidence="1">
    <location>
        <begin position="650"/>
        <end position="672"/>
    </location>
</feature>
<comment type="caution">
    <text evidence="3">The sequence shown here is derived from an EMBL/GenBank/DDBJ whole genome shotgun (WGS) entry which is preliminary data.</text>
</comment>
<sequence>MEIWITESGQHPKREYRKQLSGILLQTALIWLVEGFGLILFLELFSEQVYRVSVLLSVFVVTLLALVTARIPKTGLAVRCGSTLAAVLLLLLFRRNILDGAALYWNDAADILGSRAGIYLNRYDTTAITSGNSSRIMFLIVPGIMAAVLGLIILKYRWCILTLLCAALYPALLLLTEGVPDHKVCFLFYLGLLLKLNFILTHSTKSDGRAQSSRAFWEGGILALGVMLVAGLLAAQILPEADYSSMEIVAKAKEEVHTGIENLRYKKGEINSLPNGRLKECAAWTASDDTALRVTMENPDSLYLRGFVGSTYNGSEWKSISTGDAYKQKNLFYWLHQGGFYAETQLAQGGNLVGDDTLSGKISALTVENQKADSRYLYTPYELAEIPEGYDGETPLTDSTLGAKGLFGQRAYTLRTDRNLVGNFTALGARVYQTLASGEGTDYRDAESYYNTFVYSQDTDLPASLETLFRAELGDGGNREQGHTDYYTAITRIRAYLEKNMTYSTASDPDTKDGDFVEHFLTDTKIGHSVHYASAAALMFRYYGIPSRYVEGYLVTPEDVRDKKSGDTIEIPGKNGHAWTEIYIDGLGWVPVEMTPEYYNVMKEADLKTGLEAQGAKAAAIPETEEEPPMEENIQTHWSLRLALFGIEKFLILLLSVFDIFCLIFILTVWILRFRAGQIRKRRFQSGDDRSVVRAMAGYAELLYRHGPKLYSQKTRETYQKISVIGQRAAFSPHPVSGEERRETAACIRTMQKELKAATGWYEKWIMKYIERLY</sequence>
<gene>
    <name evidence="3" type="ORF">WMO75_02690</name>
</gene>
<dbReference type="RefSeq" id="WP_349077556.1">
    <property type="nucleotide sequence ID" value="NZ_JBBMEI010000004.1"/>
</dbReference>
<dbReference type="SUPFAM" id="SSF54001">
    <property type="entry name" value="Cysteine proteinases"/>
    <property type="match status" value="1"/>
</dbReference>
<dbReference type="EMBL" id="JBBMEI010000004">
    <property type="protein sequence ID" value="MEQ2357258.1"/>
    <property type="molecule type" value="Genomic_DNA"/>
</dbReference>
<feature type="domain" description="Transglutaminase-like" evidence="2">
    <location>
        <begin position="521"/>
        <end position="596"/>
    </location>
</feature>
<keyword evidence="1" id="KW-1133">Transmembrane helix</keyword>
<feature type="transmembrane region" description="Helical" evidence="1">
    <location>
        <begin position="76"/>
        <end position="93"/>
    </location>
</feature>
<feature type="transmembrane region" description="Helical" evidence="1">
    <location>
        <begin position="161"/>
        <end position="180"/>
    </location>
</feature>
<protein>
    <submittedName>
        <fullName evidence="3">TransglutaminaseTgpA domain-containing protein</fullName>
    </submittedName>
</protein>
<dbReference type="InterPro" id="IPR021878">
    <property type="entry name" value="TgpA_N"/>
</dbReference>
<dbReference type="SMART" id="SM00460">
    <property type="entry name" value="TGc"/>
    <property type="match status" value="1"/>
</dbReference>
<dbReference type="Pfam" id="PF11992">
    <property type="entry name" value="TgpA_N"/>
    <property type="match status" value="1"/>
</dbReference>
<dbReference type="InterPro" id="IPR002931">
    <property type="entry name" value="Transglutaminase-like"/>
</dbReference>
<organism evidence="3 4">
    <name type="scientific">Blautia intestinihominis</name>
    <dbReference type="NCBI Taxonomy" id="3133152"/>
    <lineage>
        <taxon>Bacteria</taxon>
        <taxon>Bacillati</taxon>
        <taxon>Bacillota</taxon>
        <taxon>Clostridia</taxon>
        <taxon>Lachnospirales</taxon>
        <taxon>Lachnospiraceae</taxon>
        <taxon>Blautia</taxon>
    </lineage>
</organism>